<dbReference type="PRINTS" id="PR00445">
    <property type="entry name" value="HUPFHYPC"/>
</dbReference>
<name>A0A645HUX6_9ZZZZ</name>
<dbReference type="PANTHER" id="PTHR35177:SF2">
    <property type="entry name" value="HYDROGENASE MATURATION FACTOR HYBG"/>
    <property type="match status" value="1"/>
</dbReference>
<comment type="caution">
    <text evidence="2">The sequence shown here is derived from an EMBL/GenBank/DDBJ whole genome shotgun (WGS) entry which is preliminary data.</text>
</comment>
<dbReference type="AlphaFoldDB" id="A0A645HUX6"/>
<evidence type="ECO:0000256" key="1">
    <source>
        <dbReference type="ARBA" id="ARBA00006018"/>
    </source>
</evidence>
<dbReference type="SUPFAM" id="SSF159127">
    <property type="entry name" value="HupF/HypC-like"/>
    <property type="match status" value="1"/>
</dbReference>
<sequence length="71" mass="7567">MCLAIPGTITAIEQEEAVVDYGGTTRRASIRLLPDSTIGDTVLVHAGFVIQKLDPESGAELEALLKEIESL</sequence>
<organism evidence="2">
    <name type="scientific">bioreactor metagenome</name>
    <dbReference type="NCBI Taxonomy" id="1076179"/>
    <lineage>
        <taxon>unclassified sequences</taxon>
        <taxon>metagenomes</taxon>
        <taxon>ecological metagenomes</taxon>
    </lineage>
</organism>
<dbReference type="GO" id="GO:1902670">
    <property type="term" value="F:carbon dioxide binding"/>
    <property type="evidence" value="ECO:0007669"/>
    <property type="project" value="TreeGrafter"/>
</dbReference>
<dbReference type="NCBIfam" id="TIGR00074">
    <property type="entry name" value="hypC_hupF"/>
    <property type="match status" value="1"/>
</dbReference>
<accession>A0A645HUX6</accession>
<dbReference type="GO" id="GO:0051604">
    <property type="term" value="P:protein maturation"/>
    <property type="evidence" value="ECO:0007669"/>
    <property type="project" value="TreeGrafter"/>
</dbReference>
<dbReference type="Gene3D" id="2.30.30.140">
    <property type="match status" value="1"/>
</dbReference>
<comment type="similarity">
    <text evidence="1">Belongs to the HupF/HypC family.</text>
</comment>
<dbReference type="Pfam" id="PF01455">
    <property type="entry name" value="HupF_HypC"/>
    <property type="match status" value="1"/>
</dbReference>
<reference evidence="2" key="1">
    <citation type="submission" date="2019-08" db="EMBL/GenBank/DDBJ databases">
        <authorList>
            <person name="Kucharzyk K."/>
            <person name="Murdoch R.W."/>
            <person name="Higgins S."/>
            <person name="Loffler F."/>
        </authorList>
    </citation>
    <scope>NUCLEOTIDE SEQUENCE</scope>
</reference>
<evidence type="ECO:0000313" key="2">
    <source>
        <dbReference type="EMBL" id="MPN42861.1"/>
    </source>
</evidence>
<dbReference type="EMBL" id="VSSQ01100872">
    <property type="protein sequence ID" value="MPN42861.1"/>
    <property type="molecule type" value="Genomic_DNA"/>
</dbReference>
<evidence type="ECO:0008006" key="3">
    <source>
        <dbReference type="Google" id="ProtNLM"/>
    </source>
</evidence>
<dbReference type="GO" id="GO:0005506">
    <property type="term" value="F:iron ion binding"/>
    <property type="evidence" value="ECO:0007669"/>
    <property type="project" value="TreeGrafter"/>
</dbReference>
<dbReference type="InterPro" id="IPR001109">
    <property type="entry name" value="Hydrogenase_HupF/HypC"/>
</dbReference>
<protein>
    <recommendedName>
        <fullName evidence="3">Hydrogenase maturation factor HypC</fullName>
    </recommendedName>
</protein>
<proteinExistence type="inferred from homology"/>
<dbReference type="PANTHER" id="PTHR35177">
    <property type="entry name" value="HYDROGENASE MATURATION FACTOR HYBG"/>
    <property type="match status" value="1"/>
</dbReference>
<gene>
    <name evidence="2" type="ORF">SDC9_190419</name>
</gene>